<evidence type="ECO:0000313" key="1">
    <source>
        <dbReference type="EMBL" id="GAI82116.1"/>
    </source>
</evidence>
<name>X1SSL2_9ZZZZ</name>
<protein>
    <submittedName>
        <fullName evidence="1">Uncharacterized protein</fullName>
    </submittedName>
</protein>
<proteinExistence type="predicted"/>
<reference evidence="1" key="1">
    <citation type="journal article" date="2014" name="Front. Microbiol.">
        <title>High frequency of phylogenetically diverse reductive dehalogenase-homologous genes in deep subseafloor sedimentary metagenomes.</title>
        <authorList>
            <person name="Kawai M."/>
            <person name="Futagami T."/>
            <person name="Toyoda A."/>
            <person name="Takaki Y."/>
            <person name="Nishi S."/>
            <person name="Hori S."/>
            <person name="Arai W."/>
            <person name="Tsubouchi T."/>
            <person name="Morono Y."/>
            <person name="Uchiyama I."/>
            <person name="Ito T."/>
            <person name="Fujiyama A."/>
            <person name="Inagaki F."/>
            <person name="Takami H."/>
        </authorList>
    </citation>
    <scope>NUCLEOTIDE SEQUENCE</scope>
    <source>
        <strain evidence="1">Expedition CK06-06</strain>
    </source>
</reference>
<sequence length="57" mass="6388">MKKHYLKFIPFLIAIIVFLIIPSTVFAEQNPCTPSTNDINRTNGWAHVDVVSTDVGD</sequence>
<comment type="caution">
    <text evidence="1">The sequence shown here is derived from an EMBL/GenBank/DDBJ whole genome shotgun (WGS) entry which is preliminary data.</text>
</comment>
<dbReference type="EMBL" id="BARW01008236">
    <property type="protein sequence ID" value="GAI82116.1"/>
    <property type="molecule type" value="Genomic_DNA"/>
</dbReference>
<gene>
    <name evidence="1" type="ORF">S12H4_16954</name>
</gene>
<dbReference type="AlphaFoldDB" id="X1SSL2"/>
<accession>X1SSL2</accession>
<organism evidence="1">
    <name type="scientific">marine sediment metagenome</name>
    <dbReference type="NCBI Taxonomy" id="412755"/>
    <lineage>
        <taxon>unclassified sequences</taxon>
        <taxon>metagenomes</taxon>
        <taxon>ecological metagenomes</taxon>
    </lineage>
</organism>